<feature type="non-terminal residue" evidence="2">
    <location>
        <position position="347"/>
    </location>
</feature>
<feature type="domain" description="DNA mismatch repair protein MutS core" evidence="1">
    <location>
        <begin position="1"/>
        <end position="295"/>
    </location>
</feature>
<dbReference type="SUPFAM" id="SSF52540">
    <property type="entry name" value="P-loop containing nucleoside triphosphate hydrolases"/>
    <property type="match status" value="1"/>
</dbReference>
<proteinExistence type="predicted"/>
<dbReference type="InterPro" id="IPR045076">
    <property type="entry name" value="MutS"/>
</dbReference>
<dbReference type="PANTHER" id="PTHR48466">
    <property type="entry name" value="OS10G0509000 PROTEIN-RELATED"/>
    <property type="match status" value="1"/>
</dbReference>
<dbReference type="SMART" id="SM00533">
    <property type="entry name" value="MUTSd"/>
    <property type="match status" value="1"/>
</dbReference>
<name>A0A0F8YHZ7_9ZZZZ</name>
<evidence type="ECO:0000313" key="2">
    <source>
        <dbReference type="EMBL" id="KKK53844.1"/>
    </source>
</evidence>
<comment type="caution">
    <text evidence="2">The sequence shown here is derived from an EMBL/GenBank/DDBJ whole genome shotgun (WGS) entry which is preliminary data.</text>
</comment>
<sequence length="347" mass="38015">LARFCSCSLGKSMALRITPSRNPIIITQWLEQVSQMVRAVRDVGIPPFGGVSDISSELELATPGGTGGGEDFAQIAGVLEGAANIKSYLNSLGEDMTLLGELAAGIAEFPKEIEAIRSIIAPDGTILDSASPKLGQVRRQIDSLDQQIRDTIYSYLRQKEVAKLLQNPTVTVHGDRYVLPVKTENRGRLPGVVHRESKTGATVFVEPNASVELNNKLADLREDERREIRVLLNQLAVTVQARKGDIESTLRLLGQIDLLSAKAQYSYQFDMVCPEVTERGALQFNQARHPLLLEQLYQQELQQLPLEQRHPVVPIDIRLGSDFDLLVITGSNTGGKTVTLKATALLA</sequence>
<dbReference type="SUPFAM" id="SSF48334">
    <property type="entry name" value="DNA repair protein MutS, domain III"/>
    <property type="match status" value="1"/>
</dbReference>
<dbReference type="InterPro" id="IPR007696">
    <property type="entry name" value="DNA_mismatch_repair_MutS_core"/>
</dbReference>
<evidence type="ECO:0000259" key="1">
    <source>
        <dbReference type="SMART" id="SM00533"/>
    </source>
</evidence>
<dbReference type="InterPro" id="IPR036187">
    <property type="entry name" value="DNA_mismatch_repair_MutS_sf"/>
</dbReference>
<dbReference type="EMBL" id="LAZR01066302">
    <property type="protein sequence ID" value="KKK53844.1"/>
    <property type="molecule type" value="Genomic_DNA"/>
</dbReference>
<dbReference type="InterPro" id="IPR027417">
    <property type="entry name" value="P-loop_NTPase"/>
</dbReference>
<reference evidence="2" key="1">
    <citation type="journal article" date="2015" name="Nature">
        <title>Complex archaea that bridge the gap between prokaryotes and eukaryotes.</title>
        <authorList>
            <person name="Spang A."/>
            <person name="Saw J.H."/>
            <person name="Jorgensen S.L."/>
            <person name="Zaremba-Niedzwiedzka K."/>
            <person name="Martijn J."/>
            <person name="Lind A.E."/>
            <person name="van Eijk R."/>
            <person name="Schleper C."/>
            <person name="Guy L."/>
            <person name="Ettema T.J."/>
        </authorList>
    </citation>
    <scope>NUCLEOTIDE SEQUENCE</scope>
</reference>
<accession>A0A0F8YHZ7</accession>
<dbReference type="GO" id="GO:0030983">
    <property type="term" value="F:mismatched DNA binding"/>
    <property type="evidence" value="ECO:0007669"/>
    <property type="project" value="InterPro"/>
</dbReference>
<dbReference type="PANTHER" id="PTHR48466:SF1">
    <property type="entry name" value="SMR DOMAIN-CONTAINING PROTEIN"/>
    <property type="match status" value="1"/>
</dbReference>
<dbReference type="AlphaFoldDB" id="A0A0F8YHZ7"/>
<organism evidence="2">
    <name type="scientific">marine sediment metagenome</name>
    <dbReference type="NCBI Taxonomy" id="412755"/>
    <lineage>
        <taxon>unclassified sequences</taxon>
        <taxon>metagenomes</taxon>
        <taxon>ecological metagenomes</taxon>
    </lineage>
</organism>
<protein>
    <recommendedName>
        <fullName evidence="1">DNA mismatch repair protein MutS core domain-containing protein</fullName>
    </recommendedName>
</protein>
<dbReference type="Gene3D" id="3.40.50.300">
    <property type="entry name" value="P-loop containing nucleotide triphosphate hydrolases"/>
    <property type="match status" value="1"/>
</dbReference>
<dbReference type="GO" id="GO:0140664">
    <property type="term" value="F:ATP-dependent DNA damage sensor activity"/>
    <property type="evidence" value="ECO:0007669"/>
    <property type="project" value="InterPro"/>
</dbReference>
<feature type="non-terminal residue" evidence="2">
    <location>
        <position position="1"/>
    </location>
</feature>
<dbReference type="GO" id="GO:0006298">
    <property type="term" value="P:mismatch repair"/>
    <property type="evidence" value="ECO:0007669"/>
    <property type="project" value="InterPro"/>
</dbReference>
<gene>
    <name evidence="2" type="ORF">LCGC14_3090700</name>
</gene>
<dbReference type="GO" id="GO:0005524">
    <property type="term" value="F:ATP binding"/>
    <property type="evidence" value="ECO:0007669"/>
    <property type="project" value="InterPro"/>
</dbReference>